<sequence>MRLRPFPPSAGPSRAAVLEAESTLIGQYGDLVRLAHVVLPASLGRHRRVLLAHSVVQRVLPAAHPGRVVPGVPLPRREGRQDRAELRRSYLVTVVRDALALGRRPALWPARLAPPRTLLPRLPLVLGLRLFPGSGSPEELRFAQALSELPAPARAAFMLRLLPGMPDEAVADVLTAADVADSAGALHAARAFAAEQADGARVPPGVVPQECVPQGFVPQGFVPHGFVSHGLVPQEFDACALRASPTDLLRRRRRVRLGAVAALAVLVVGAVLTDTPPDPAPRRTALPSATTRSGLRPADLTRAPADLWDNTSRVDFTAWPPRGSRVRDENLLGRALSTWTRPGPGTRLAVTPGTPTVAPSDAPQLLYAGDVGGLAVVLFHDGRRLARYTEPRSADGPRSLTVARADDADVTTAAAVALTSGSAGVRYLIAPWVAETEIRDLLRPDVLGRPLGVSREGITQPVRPVAAPDGCTSVPVLQLRSSERIAEHHAFLLAGLDGLSPVHLTYTPLPGPGAPSREPREATGPAALSAWSQHACSLGALRGGGVSAVHAWDFAEQDLPDGGGHAVWTCARTSTWRGPGDVTVTLRSAADGPGAPERTVSRERSTAVCGRFGRHVAAATGWRSPKNKWYVLAAGSRAVTALTIGGSVSAREPGRTLAVPAPPHPRVTVRATLSTGADLPGVAPARR</sequence>
<protein>
    <recommendedName>
        <fullName evidence="6">DNA-directed RNA polymerase specialized sigma24 family protein</fullName>
    </recommendedName>
</protein>
<evidence type="ECO:0000313" key="2">
    <source>
        <dbReference type="EMBL" id="AYC36550.1"/>
    </source>
</evidence>
<gene>
    <name evidence="3" type="ORF">AQJ54_21125</name>
    <name evidence="2" type="ORF">DWG14_00760</name>
</gene>
<name>A0A101S100_9ACTN</name>
<reference evidence="3 4" key="1">
    <citation type="submission" date="2015-10" db="EMBL/GenBank/DDBJ databases">
        <title>Draft genome sequence of Streptomyces griseorubiginosus DSM 40469, type strain for the species Streptomyces griseorubiginosus.</title>
        <authorList>
            <person name="Ruckert C."/>
            <person name="Winkler A."/>
            <person name="Kalinowski J."/>
            <person name="Kampfer P."/>
            <person name="Glaeser S."/>
        </authorList>
    </citation>
    <scope>NUCLEOTIDE SEQUENCE [LARGE SCALE GENOMIC DNA]</scope>
    <source>
        <strain evidence="3 4">DSM 40469</strain>
    </source>
</reference>
<dbReference type="AlphaFoldDB" id="A0A101S100"/>
<keyword evidence="4" id="KW-1185">Reference proteome</keyword>
<reference evidence="2 5" key="2">
    <citation type="submission" date="2018-09" db="EMBL/GenBank/DDBJ databases">
        <title>Production of Trimethoprim by Streptomyces sp. 3E-1.</title>
        <authorList>
            <person name="Kang H.J."/>
            <person name="Kim S.B."/>
        </authorList>
    </citation>
    <scope>NUCLEOTIDE SEQUENCE [LARGE SCALE GENOMIC DNA]</scope>
    <source>
        <strain evidence="2 5">3E-1</strain>
    </source>
</reference>
<evidence type="ECO:0008006" key="6">
    <source>
        <dbReference type="Google" id="ProtNLM"/>
    </source>
</evidence>
<dbReference type="GeneID" id="91279738"/>
<evidence type="ECO:0000313" key="3">
    <source>
        <dbReference type="EMBL" id="KUN65333.1"/>
    </source>
</evidence>
<proteinExistence type="predicted"/>
<dbReference type="EMBL" id="LMWV01000017">
    <property type="protein sequence ID" value="KUN65333.1"/>
    <property type="molecule type" value="Genomic_DNA"/>
</dbReference>
<evidence type="ECO:0000256" key="1">
    <source>
        <dbReference type="SAM" id="MobiDB-lite"/>
    </source>
</evidence>
<dbReference type="Proteomes" id="UP000265765">
    <property type="component" value="Chromosome"/>
</dbReference>
<evidence type="ECO:0000313" key="4">
    <source>
        <dbReference type="Proteomes" id="UP000054375"/>
    </source>
</evidence>
<accession>A0A101S100</accession>
<dbReference type="EMBL" id="CP032427">
    <property type="protein sequence ID" value="AYC36550.1"/>
    <property type="molecule type" value="Genomic_DNA"/>
</dbReference>
<feature type="region of interest" description="Disordered" evidence="1">
    <location>
        <begin position="274"/>
        <end position="298"/>
    </location>
</feature>
<dbReference type="RefSeq" id="WP_062239619.1">
    <property type="nucleotide sequence ID" value="NZ_CP032427.1"/>
</dbReference>
<dbReference type="KEGG" id="sge:DWG14_00760"/>
<dbReference type="OrthoDB" id="3932808at2"/>
<dbReference type="Proteomes" id="UP000054375">
    <property type="component" value="Unassembled WGS sequence"/>
</dbReference>
<organism evidence="3 4">
    <name type="scientific">Streptomyces griseorubiginosus</name>
    <dbReference type="NCBI Taxonomy" id="67304"/>
    <lineage>
        <taxon>Bacteria</taxon>
        <taxon>Bacillati</taxon>
        <taxon>Actinomycetota</taxon>
        <taxon>Actinomycetes</taxon>
        <taxon>Kitasatosporales</taxon>
        <taxon>Streptomycetaceae</taxon>
        <taxon>Streptomyces</taxon>
    </lineage>
</organism>
<evidence type="ECO:0000313" key="5">
    <source>
        <dbReference type="Proteomes" id="UP000265765"/>
    </source>
</evidence>